<dbReference type="PANTHER" id="PTHR37781">
    <property type="entry name" value="TFIIH COMPLEX SUBUNIT"/>
    <property type="match status" value="1"/>
</dbReference>
<dbReference type="OrthoDB" id="5420410at2759"/>
<dbReference type="OMA" id="TTDMVRC"/>
<dbReference type="GO" id="GO:0005675">
    <property type="term" value="C:transcription factor TFIIH holo complex"/>
    <property type="evidence" value="ECO:0007669"/>
    <property type="project" value="TreeGrafter"/>
</dbReference>
<gene>
    <name evidence="2" type="ORF">B7463_g2976</name>
</gene>
<dbReference type="EMBL" id="NCSJ02000037">
    <property type="protein sequence ID" value="RFU33334.1"/>
    <property type="molecule type" value="Genomic_DNA"/>
</dbReference>
<feature type="compositionally biased region" description="Basic and acidic residues" evidence="1">
    <location>
        <begin position="1"/>
        <end position="10"/>
    </location>
</feature>
<evidence type="ECO:0000313" key="2">
    <source>
        <dbReference type="EMBL" id="RFU33334.1"/>
    </source>
</evidence>
<accession>A0A3E2HIT6</accession>
<evidence type="ECO:0000313" key="3">
    <source>
        <dbReference type="Proteomes" id="UP000258309"/>
    </source>
</evidence>
<dbReference type="AlphaFoldDB" id="A0A3E2HIT6"/>
<name>A0A3E2HIT6_SCYLI</name>
<evidence type="ECO:0000256" key="1">
    <source>
        <dbReference type="SAM" id="MobiDB-lite"/>
    </source>
</evidence>
<protein>
    <submittedName>
        <fullName evidence="2">Uncharacterized protein</fullName>
    </submittedName>
</protein>
<comment type="caution">
    <text evidence="2">The sequence shown here is derived from an EMBL/GenBank/DDBJ whole genome shotgun (WGS) entry which is preliminary data.</text>
</comment>
<dbReference type="InterPro" id="IPR031349">
    <property type="entry name" value="Tfb6"/>
</dbReference>
<dbReference type="Proteomes" id="UP000258309">
    <property type="component" value="Unassembled WGS sequence"/>
</dbReference>
<feature type="non-terminal residue" evidence="2">
    <location>
        <position position="259"/>
    </location>
</feature>
<feature type="region of interest" description="Disordered" evidence="1">
    <location>
        <begin position="1"/>
        <end position="46"/>
    </location>
</feature>
<dbReference type="PANTHER" id="PTHR37781:SF1">
    <property type="entry name" value="ADR380WP"/>
    <property type="match status" value="1"/>
</dbReference>
<proteinExistence type="predicted"/>
<reference evidence="2 3" key="1">
    <citation type="submission" date="2018-05" db="EMBL/GenBank/DDBJ databases">
        <title>Draft genome sequence of Scytalidium lignicola DSM 105466, a ubiquitous saprotrophic fungus.</title>
        <authorList>
            <person name="Buettner E."/>
            <person name="Gebauer A.M."/>
            <person name="Hofrichter M."/>
            <person name="Liers C."/>
            <person name="Kellner H."/>
        </authorList>
    </citation>
    <scope>NUCLEOTIDE SEQUENCE [LARGE SCALE GENOMIC DNA]</scope>
    <source>
        <strain evidence="2 3">DSM 105466</strain>
    </source>
</reference>
<dbReference type="STRING" id="5539.A0A3E2HIT6"/>
<organism evidence="2 3">
    <name type="scientific">Scytalidium lignicola</name>
    <name type="common">Hyphomycete</name>
    <dbReference type="NCBI Taxonomy" id="5539"/>
    <lineage>
        <taxon>Eukaryota</taxon>
        <taxon>Fungi</taxon>
        <taxon>Dikarya</taxon>
        <taxon>Ascomycota</taxon>
        <taxon>Pezizomycotina</taxon>
        <taxon>Leotiomycetes</taxon>
        <taxon>Leotiomycetes incertae sedis</taxon>
        <taxon>Scytalidium</taxon>
    </lineage>
</organism>
<sequence length="259" mass="28569">MTEDSNEPRRYVPTSLPSPAPSSPSRSSNLPHPRAHALRPGSAKEDAAHRYVEGRLLHISRRYTKKFQPSEENELVHGYESMNEVCKDLGEVVDVLWLSGTPSLQIPYLLNIALAVTTYISGFPPAPIPTFSLLRKLDHAFASLLKGQDNVTGERLPGFESEKQVMSMTDMVRCKSLVEATRVQIVNIMSKDAGYQSSRVQSDTEDETGIETDQMSIDAQSTLDDDIDKYNMDMAKVYEATIVQLGELLGSGAYDATAG</sequence>
<feature type="non-terminal residue" evidence="2">
    <location>
        <position position="1"/>
    </location>
</feature>
<dbReference type="Pfam" id="PF17110">
    <property type="entry name" value="TFB6"/>
    <property type="match status" value="1"/>
</dbReference>
<feature type="compositionally biased region" description="Low complexity" evidence="1">
    <location>
        <begin position="23"/>
        <end position="32"/>
    </location>
</feature>
<keyword evidence="3" id="KW-1185">Reference proteome</keyword>